<evidence type="ECO:0000313" key="1">
    <source>
        <dbReference type="EMBL" id="KAK3767965.1"/>
    </source>
</evidence>
<protein>
    <submittedName>
        <fullName evidence="1">Uncharacterized protein</fullName>
    </submittedName>
</protein>
<evidence type="ECO:0000313" key="2">
    <source>
        <dbReference type="Proteomes" id="UP001283361"/>
    </source>
</evidence>
<gene>
    <name evidence="1" type="ORF">RRG08_049521</name>
</gene>
<comment type="caution">
    <text evidence="1">The sequence shown here is derived from an EMBL/GenBank/DDBJ whole genome shotgun (WGS) entry which is preliminary data.</text>
</comment>
<name>A0AAE0ZF03_9GAST</name>
<reference evidence="1" key="1">
    <citation type="journal article" date="2023" name="G3 (Bethesda)">
        <title>A reference genome for the long-term kleptoplast-retaining sea slug Elysia crispata morphotype clarki.</title>
        <authorList>
            <person name="Eastman K.E."/>
            <person name="Pendleton A.L."/>
            <person name="Shaikh M.A."/>
            <person name="Suttiyut T."/>
            <person name="Ogas R."/>
            <person name="Tomko P."/>
            <person name="Gavelis G."/>
            <person name="Widhalm J.R."/>
            <person name="Wisecaver J.H."/>
        </authorList>
    </citation>
    <scope>NUCLEOTIDE SEQUENCE</scope>
    <source>
        <strain evidence="1">ECLA1</strain>
    </source>
</reference>
<accession>A0AAE0ZF03</accession>
<dbReference type="AlphaFoldDB" id="A0AAE0ZF03"/>
<dbReference type="Proteomes" id="UP001283361">
    <property type="component" value="Unassembled WGS sequence"/>
</dbReference>
<sequence length="84" mass="9917">MDVWTFLITQQPPVLPTQGRQSTQSEERWRDNCDIQQVNQFDGRNYRSIKSSVCLKNKQNQDLDVGLHHDAAEWISTRRHCFLT</sequence>
<organism evidence="1 2">
    <name type="scientific">Elysia crispata</name>
    <name type="common">lettuce slug</name>
    <dbReference type="NCBI Taxonomy" id="231223"/>
    <lineage>
        <taxon>Eukaryota</taxon>
        <taxon>Metazoa</taxon>
        <taxon>Spiralia</taxon>
        <taxon>Lophotrochozoa</taxon>
        <taxon>Mollusca</taxon>
        <taxon>Gastropoda</taxon>
        <taxon>Heterobranchia</taxon>
        <taxon>Euthyneura</taxon>
        <taxon>Panpulmonata</taxon>
        <taxon>Sacoglossa</taxon>
        <taxon>Placobranchoidea</taxon>
        <taxon>Plakobranchidae</taxon>
        <taxon>Elysia</taxon>
    </lineage>
</organism>
<dbReference type="EMBL" id="JAWDGP010004092">
    <property type="protein sequence ID" value="KAK3767965.1"/>
    <property type="molecule type" value="Genomic_DNA"/>
</dbReference>
<proteinExistence type="predicted"/>
<keyword evidence="2" id="KW-1185">Reference proteome</keyword>